<reference evidence="2" key="1">
    <citation type="submission" date="2018-05" db="EMBL/GenBank/DDBJ databases">
        <authorList>
            <person name="Lanie J.A."/>
            <person name="Ng W.-L."/>
            <person name="Kazmierczak K.M."/>
            <person name="Andrzejewski T.M."/>
            <person name="Davidsen T.M."/>
            <person name="Wayne K.J."/>
            <person name="Tettelin H."/>
            <person name="Glass J.I."/>
            <person name="Rusch D."/>
            <person name="Podicherti R."/>
            <person name="Tsui H.-C.T."/>
            <person name="Winkler M.E."/>
        </authorList>
    </citation>
    <scope>NUCLEOTIDE SEQUENCE</scope>
</reference>
<proteinExistence type="predicted"/>
<evidence type="ECO:0000313" key="2">
    <source>
        <dbReference type="EMBL" id="SUZ73431.1"/>
    </source>
</evidence>
<organism evidence="2">
    <name type="scientific">marine metagenome</name>
    <dbReference type="NCBI Taxonomy" id="408172"/>
    <lineage>
        <taxon>unclassified sequences</taxon>
        <taxon>metagenomes</taxon>
        <taxon>ecological metagenomes</taxon>
    </lineage>
</organism>
<accession>A0A381Q271</accession>
<dbReference type="AlphaFoldDB" id="A0A381Q271"/>
<dbReference type="GO" id="GO:0008757">
    <property type="term" value="F:S-adenosylmethionine-dependent methyltransferase activity"/>
    <property type="evidence" value="ECO:0007669"/>
    <property type="project" value="InterPro"/>
</dbReference>
<dbReference type="InterPro" id="IPR029063">
    <property type="entry name" value="SAM-dependent_MTases_sf"/>
</dbReference>
<dbReference type="PANTHER" id="PTHR43036:SF2">
    <property type="entry name" value="OS04G0481300 PROTEIN"/>
    <property type="match status" value="1"/>
</dbReference>
<dbReference type="CDD" id="cd02440">
    <property type="entry name" value="AdoMet_MTases"/>
    <property type="match status" value="1"/>
</dbReference>
<protein>
    <recommendedName>
        <fullName evidence="1">Methyltransferase type 11 domain-containing protein</fullName>
    </recommendedName>
</protein>
<dbReference type="EMBL" id="UINC01001179">
    <property type="protein sequence ID" value="SUZ73431.1"/>
    <property type="molecule type" value="Genomic_DNA"/>
</dbReference>
<evidence type="ECO:0000259" key="1">
    <source>
        <dbReference type="Pfam" id="PF08241"/>
    </source>
</evidence>
<dbReference type="Gene3D" id="3.40.50.150">
    <property type="entry name" value="Vaccinia Virus protein VP39"/>
    <property type="match status" value="1"/>
</dbReference>
<feature type="domain" description="Methyltransferase type 11" evidence="1">
    <location>
        <begin position="104"/>
        <end position="155"/>
    </location>
</feature>
<gene>
    <name evidence="2" type="ORF">METZ01_LOCUS26285</name>
</gene>
<sequence>MSKANSREEDPYSHERYAGFPDGFFDRSDSSVDDNFYAQPRMVTHIDDRAVRAVGDLYSELNIGGRVLDLMSSWVSHFVDVPEDLVVLGMNSEELARNLQASSWCQHDLNLNHRLPFEDDSFDAVVCCVSIDYLVRPLEVFAEVHRVIRRGGVFVNSFSNRCFPTKAIHGWSQTDDEGHVSIVAEYYRRTGPWADLDAQLRTPLHGAGDPLYAVWGSAV</sequence>
<dbReference type="SUPFAM" id="SSF53335">
    <property type="entry name" value="S-adenosyl-L-methionine-dependent methyltransferases"/>
    <property type="match status" value="1"/>
</dbReference>
<name>A0A381Q271_9ZZZZ</name>
<dbReference type="InterPro" id="IPR013216">
    <property type="entry name" value="Methyltransf_11"/>
</dbReference>
<dbReference type="PANTHER" id="PTHR43036">
    <property type="entry name" value="OSJNBB0011N17.9 PROTEIN"/>
    <property type="match status" value="1"/>
</dbReference>
<dbReference type="Pfam" id="PF08241">
    <property type="entry name" value="Methyltransf_11"/>
    <property type="match status" value="1"/>
</dbReference>